<dbReference type="PANTHER" id="PTHR43384:SF6">
    <property type="entry name" value="SEPTUM SITE-DETERMINING PROTEIN MIND HOMOLOG, CHLOROPLASTIC"/>
    <property type="match status" value="1"/>
</dbReference>
<dbReference type="PANTHER" id="PTHR43384">
    <property type="entry name" value="SEPTUM SITE-DETERMINING PROTEIN MIND HOMOLOG, CHLOROPLASTIC-RELATED"/>
    <property type="match status" value="1"/>
</dbReference>
<reference evidence="4" key="2">
    <citation type="journal article" date="2019" name="MicrobiologyOpen">
        <title>High-quality draft genome sequence of Gaiella occulta isolated from a 150 meter deep mineral water borehole and comparison with the genome sequences of other deep-branching lineages of the phylum Actinobacteria.</title>
        <authorList>
            <person name="Severino R."/>
            <person name="Froufe H.J.C."/>
            <person name="Barroso C."/>
            <person name="Albuquerque L."/>
            <person name="Lobo-da-Cunha A."/>
            <person name="da Costa M.S."/>
            <person name="Egas C."/>
        </authorList>
    </citation>
    <scope>NUCLEOTIDE SEQUENCE [LARGE SCALE GENOMIC DNA]</scope>
    <source>
        <strain evidence="4">F2-233</strain>
    </source>
</reference>
<evidence type="ECO:0000256" key="1">
    <source>
        <dbReference type="ARBA" id="ARBA00022741"/>
    </source>
</evidence>
<evidence type="ECO:0000256" key="2">
    <source>
        <dbReference type="ARBA" id="ARBA00022840"/>
    </source>
</evidence>
<dbReference type="GO" id="GO:0005524">
    <property type="term" value="F:ATP binding"/>
    <property type="evidence" value="ECO:0007669"/>
    <property type="project" value="UniProtKB-KW"/>
</dbReference>
<keyword evidence="1" id="KW-0547">Nucleotide-binding</keyword>
<dbReference type="SUPFAM" id="SSF52540">
    <property type="entry name" value="P-loop containing nucleoside triphosphate hydrolases"/>
    <property type="match status" value="1"/>
</dbReference>
<keyword evidence="2" id="KW-0067">ATP-binding</keyword>
<evidence type="ECO:0000313" key="3">
    <source>
        <dbReference type="EMBL" id="RDI75833.1"/>
    </source>
</evidence>
<gene>
    <name evidence="3" type="ORF">Gocc_0252</name>
</gene>
<dbReference type="AlphaFoldDB" id="A0A7M2Z293"/>
<dbReference type="GO" id="GO:0051782">
    <property type="term" value="P:negative regulation of cell division"/>
    <property type="evidence" value="ECO:0007669"/>
    <property type="project" value="TreeGrafter"/>
</dbReference>
<dbReference type="InterPro" id="IPR027417">
    <property type="entry name" value="P-loop_NTPase"/>
</dbReference>
<keyword evidence="4" id="KW-1185">Reference proteome</keyword>
<dbReference type="InterPro" id="IPR050625">
    <property type="entry name" value="ParA/MinD_ATPase"/>
</dbReference>
<accession>A0A7M2Z293</accession>
<dbReference type="Gene3D" id="3.40.50.300">
    <property type="entry name" value="P-loop containing nucleotide triphosphate hydrolases"/>
    <property type="match status" value="1"/>
</dbReference>
<comment type="caution">
    <text evidence="3">The sequence shown here is derived from an EMBL/GenBank/DDBJ whole genome shotgun (WGS) entry which is preliminary data.</text>
</comment>
<organism evidence="3 4">
    <name type="scientific">Gaiella occulta</name>
    <dbReference type="NCBI Taxonomy" id="1002870"/>
    <lineage>
        <taxon>Bacteria</taxon>
        <taxon>Bacillati</taxon>
        <taxon>Actinomycetota</taxon>
        <taxon>Thermoleophilia</taxon>
        <taxon>Gaiellales</taxon>
        <taxon>Gaiellaceae</taxon>
        <taxon>Gaiella</taxon>
    </lineage>
</organism>
<dbReference type="EMBL" id="QQZY01000001">
    <property type="protein sequence ID" value="RDI75833.1"/>
    <property type="molecule type" value="Genomic_DNA"/>
</dbReference>
<dbReference type="GO" id="GO:0016887">
    <property type="term" value="F:ATP hydrolysis activity"/>
    <property type="evidence" value="ECO:0007669"/>
    <property type="project" value="TreeGrafter"/>
</dbReference>
<reference evidence="3 4" key="1">
    <citation type="submission" date="2018-07" db="EMBL/GenBank/DDBJ databases">
        <title>High-quality-draft genome sequence of Gaiella occulta.</title>
        <authorList>
            <person name="Severino R."/>
            <person name="Froufe H.J.C."/>
            <person name="Rainey F.A."/>
            <person name="Barroso C."/>
            <person name="Albuquerque L."/>
            <person name="Lobo-Da-Cunha A."/>
            <person name="Da Costa M.S."/>
            <person name="Egas C."/>
        </authorList>
    </citation>
    <scope>NUCLEOTIDE SEQUENCE [LARGE SCALE GENOMIC DNA]</scope>
    <source>
        <strain evidence="3 4">F2-233</strain>
    </source>
</reference>
<name>A0A7M2Z293_9ACTN</name>
<evidence type="ECO:0000313" key="4">
    <source>
        <dbReference type="Proteomes" id="UP000254134"/>
    </source>
</evidence>
<dbReference type="GO" id="GO:0009898">
    <property type="term" value="C:cytoplasmic side of plasma membrane"/>
    <property type="evidence" value="ECO:0007669"/>
    <property type="project" value="TreeGrafter"/>
</dbReference>
<dbReference type="GO" id="GO:0005829">
    <property type="term" value="C:cytosol"/>
    <property type="evidence" value="ECO:0007669"/>
    <property type="project" value="TreeGrafter"/>
</dbReference>
<sequence>MHATVRSVIGAASESAEDVCILDTEASPEHLSRGTARHADVMFAVVEPYFKSLETGRRMAALGRDLGLPRVALVANKIRDDHDLEAVREFAEQHELELAGVVPFDEAMPGAERASAAPIDFAPESNAVVAIGQLADRLLGGRNADERA</sequence>
<dbReference type="Proteomes" id="UP000254134">
    <property type="component" value="Unassembled WGS sequence"/>
</dbReference>
<protein>
    <submittedName>
        <fullName evidence="3">CobQ/CobB/MinD/ParA nucleotide binding domain</fullName>
    </submittedName>
</protein>
<proteinExistence type="predicted"/>